<name>A0ACB8A187_9AGAM</name>
<evidence type="ECO:0000313" key="1">
    <source>
        <dbReference type="EMBL" id="KAH7907110.1"/>
    </source>
</evidence>
<gene>
    <name evidence="1" type="ORF">BJ138DRAFT_1160909</name>
</gene>
<proteinExistence type="predicted"/>
<dbReference type="Proteomes" id="UP000790377">
    <property type="component" value="Unassembled WGS sequence"/>
</dbReference>
<reference evidence="1" key="1">
    <citation type="journal article" date="2021" name="New Phytol.">
        <title>Evolutionary innovations through gain and loss of genes in the ectomycorrhizal Boletales.</title>
        <authorList>
            <person name="Wu G."/>
            <person name="Miyauchi S."/>
            <person name="Morin E."/>
            <person name="Kuo A."/>
            <person name="Drula E."/>
            <person name="Varga T."/>
            <person name="Kohler A."/>
            <person name="Feng B."/>
            <person name="Cao Y."/>
            <person name="Lipzen A."/>
            <person name="Daum C."/>
            <person name="Hundley H."/>
            <person name="Pangilinan J."/>
            <person name="Johnson J."/>
            <person name="Barry K."/>
            <person name="LaButti K."/>
            <person name="Ng V."/>
            <person name="Ahrendt S."/>
            <person name="Min B."/>
            <person name="Choi I.G."/>
            <person name="Park H."/>
            <person name="Plett J.M."/>
            <person name="Magnuson J."/>
            <person name="Spatafora J.W."/>
            <person name="Nagy L.G."/>
            <person name="Henrissat B."/>
            <person name="Grigoriev I.V."/>
            <person name="Yang Z.L."/>
            <person name="Xu J."/>
            <person name="Martin F.M."/>
        </authorList>
    </citation>
    <scope>NUCLEOTIDE SEQUENCE</scope>
    <source>
        <strain evidence="1">ATCC 28755</strain>
    </source>
</reference>
<accession>A0ACB8A187</accession>
<organism evidence="1 2">
    <name type="scientific">Hygrophoropsis aurantiaca</name>
    <dbReference type="NCBI Taxonomy" id="72124"/>
    <lineage>
        <taxon>Eukaryota</taxon>
        <taxon>Fungi</taxon>
        <taxon>Dikarya</taxon>
        <taxon>Basidiomycota</taxon>
        <taxon>Agaricomycotina</taxon>
        <taxon>Agaricomycetes</taxon>
        <taxon>Agaricomycetidae</taxon>
        <taxon>Boletales</taxon>
        <taxon>Coniophorineae</taxon>
        <taxon>Hygrophoropsidaceae</taxon>
        <taxon>Hygrophoropsis</taxon>
    </lineage>
</organism>
<keyword evidence="2" id="KW-1185">Reference proteome</keyword>
<sequence>MASGPTRYHALGLCRDSSRGRTHIIFFNAIYTPHASRDMMHKSQIDSAGVYRISDVMLEIESMMCVNPGEGKEYIDYHLNWRLTMDKDAPPAAMRLPRQGIQDVEHIF</sequence>
<dbReference type="EMBL" id="MU267938">
    <property type="protein sequence ID" value="KAH7907110.1"/>
    <property type="molecule type" value="Genomic_DNA"/>
</dbReference>
<protein>
    <submittedName>
        <fullName evidence="1">Uncharacterized protein</fullName>
    </submittedName>
</protein>
<comment type="caution">
    <text evidence="1">The sequence shown here is derived from an EMBL/GenBank/DDBJ whole genome shotgun (WGS) entry which is preliminary data.</text>
</comment>
<evidence type="ECO:0000313" key="2">
    <source>
        <dbReference type="Proteomes" id="UP000790377"/>
    </source>
</evidence>